<name>A0ABQ7JRJ1_9FUNG</name>
<dbReference type="PANTHER" id="PTHR37049:SF4">
    <property type="entry name" value="RHODANESE DOMAIN-CONTAINING PROTEIN"/>
    <property type="match status" value="1"/>
</dbReference>
<keyword evidence="1" id="KW-0732">Signal</keyword>
<dbReference type="SUPFAM" id="SSF52096">
    <property type="entry name" value="ClpP/crotonase"/>
    <property type="match status" value="1"/>
</dbReference>
<dbReference type="InterPro" id="IPR052766">
    <property type="entry name" value="S41A_metabolite_peptidase"/>
</dbReference>
<evidence type="ECO:0000313" key="2">
    <source>
        <dbReference type="EMBL" id="KAG0283802.1"/>
    </source>
</evidence>
<feature type="chain" id="PRO_5046969321" description="Tail specific protease domain-containing protein" evidence="1">
    <location>
        <begin position="23"/>
        <end position="625"/>
    </location>
</feature>
<feature type="signal peptide" evidence="1">
    <location>
        <begin position="1"/>
        <end position="22"/>
    </location>
</feature>
<organism evidence="2 3">
    <name type="scientific">Linnemannia gamsii</name>
    <dbReference type="NCBI Taxonomy" id="64522"/>
    <lineage>
        <taxon>Eukaryota</taxon>
        <taxon>Fungi</taxon>
        <taxon>Fungi incertae sedis</taxon>
        <taxon>Mucoromycota</taxon>
        <taxon>Mortierellomycotina</taxon>
        <taxon>Mortierellomycetes</taxon>
        <taxon>Mortierellales</taxon>
        <taxon>Mortierellaceae</taxon>
        <taxon>Linnemannia</taxon>
    </lineage>
</organism>
<protein>
    <recommendedName>
        <fullName evidence="4">Tail specific protease domain-containing protein</fullName>
    </recommendedName>
</protein>
<reference evidence="2 3" key="1">
    <citation type="journal article" date="2020" name="Fungal Divers.">
        <title>Resolving the Mortierellaceae phylogeny through synthesis of multi-gene phylogenetics and phylogenomics.</title>
        <authorList>
            <person name="Vandepol N."/>
            <person name="Liber J."/>
            <person name="Desiro A."/>
            <person name="Na H."/>
            <person name="Kennedy M."/>
            <person name="Barry K."/>
            <person name="Grigoriev I.V."/>
            <person name="Miller A.N."/>
            <person name="O'Donnell K."/>
            <person name="Stajich J.E."/>
            <person name="Bonito G."/>
        </authorList>
    </citation>
    <scope>NUCLEOTIDE SEQUENCE [LARGE SCALE GENOMIC DNA]</scope>
    <source>
        <strain evidence="2 3">AD045</strain>
    </source>
</reference>
<evidence type="ECO:0000313" key="3">
    <source>
        <dbReference type="Proteomes" id="UP001194696"/>
    </source>
</evidence>
<dbReference type="EMBL" id="JAAAIM010000854">
    <property type="protein sequence ID" value="KAG0283802.1"/>
    <property type="molecule type" value="Genomic_DNA"/>
</dbReference>
<proteinExistence type="predicted"/>
<sequence>MIFLRSHFFSAFVAVLANFSYAAPTSSISASIEPNSTTSTDACSILAQVKLKDMKYKHVVDCYNAIPFDSAKADTTLDTMITIFRDYYVFTDAALSSTATPPFANAPHDILGELEKIQIRLKTYTSDYQFHKDINAASVRVYASYANKRHKDCIVETINGEDALTHLRAYARDVEGMSHDPNVRLNFILASKTYNVTKKKFTIAAGKFASRNTIPETPYIDYQLKCHNRTDPIHFRDEWRVFPQIRAAFTDAISYVQNHCLVPPKTDDDGDDVPSPTSSIAPIHSRFNHVLQIQKRAENEPTAPTPHPPTNTNCFSGKALVIGNGTVFFHLKDRPDTGVLVCNTLHVSDVGLEKATILQGLAAFHKCNVTNIILDFQHNPGGDLDLSAFLVQTLFPNKNPLDAAFTSDMRVSKSLQDLARLSYGNPDSYFNAHDFINFSKNNTNYENNDLFAKPVDSIRNGRHNLWTEKTALVYTPLTTEERSTIAKFPWTAKAENIRLLSDGRCMSACGMAGYFFTTEHKVESYAIGGTSGEDLALFAFAGASVMKLSELQGFYKTVGINSSMTDLPYKGNLTFSWLELYGKDRNIPLEYDAELYRPKHRLDFTPKNARYREVLWKEVADASWK</sequence>
<evidence type="ECO:0008006" key="4">
    <source>
        <dbReference type="Google" id="ProtNLM"/>
    </source>
</evidence>
<comment type="caution">
    <text evidence="2">The sequence shown here is derived from an EMBL/GenBank/DDBJ whole genome shotgun (WGS) entry which is preliminary data.</text>
</comment>
<dbReference type="InterPro" id="IPR029045">
    <property type="entry name" value="ClpP/crotonase-like_dom_sf"/>
</dbReference>
<accession>A0ABQ7JRJ1</accession>
<dbReference type="Proteomes" id="UP001194696">
    <property type="component" value="Unassembled WGS sequence"/>
</dbReference>
<evidence type="ECO:0000256" key="1">
    <source>
        <dbReference type="SAM" id="SignalP"/>
    </source>
</evidence>
<dbReference type="PANTHER" id="PTHR37049">
    <property type="entry name" value="PEPTIDASE S41 FAMILY PROTEIN"/>
    <property type="match status" value="1"/>
</dbReference>
<keyword evidence="3" id="KW-1185">Reference proteome</keyword>
<gene>
    <name evidence="2" type="ORF">BGZ96_011823</name>
</gene>
<dbReference type="Gene3D" id="3.90.226.10">
    <property type="entry name" value="2-enoyl-CoA Hydratase, Chain A, domain 1"/>
    <property type="match status" value="1"/>
</dbReference>